<dbReference type="PANTHER" id="PTHR41533">
    <property type="entry name" value="L,D-TRANSPEPTIDASE HI_1667-RELATED"/>
    <property type="match status" value="1"/>
</dbReference>
<feature type="active site" description="Nucleophile" evidence="7">
    <location>
        <position position="381"/>
    </location>
</feature>
<comment type="similarity">
    <text evidence="2">Belongs to the YkuD family.</text>
</comment>
<sequence length="451" mass="51069">MKRSTRALRLLLPIFAAALLAPMPGVAAAQSEDWREEPSGSTQALIREEIGDRVGKDLRAFYRARDNQPLWVDDLGRPSDAATLLLLRLRSAEFDGLEPDDFETDKLARLLDRARRGDEDDAAKAEVALSEAFADYVRQMRAVKHSDMIYENEVLRPSVPSVGEALETAARAESLEQYVAEMRWMHPLYAPMREAMSNPRFSESERQQIWRNLDRIRAIPAIPEGRHVLVDAAGARLWMYEDGRPVDSMKVVVGKPDLQTPIMSGYIRHAILNPYWNIPNDLVQTTIAPNVIERGLSYLKQGRYEVLADWREDAPTLDPKEIDWHAVREGLASVHVRQLPGGDNFMGKVKFEFPNPQGIYLHDTPDKHLMNLKERQLSSGCVRLEDAERMHRWLMGKPLPSKVKDAEQLVKLSQPVPIYITYLTASPDGTAIAFRDDPYGLDEDVRLAAAD</sequence>
<dbReference type="SUPFAM" id="SSF141523">
    <property type="entry name" value="L,D-transpeptidase catalytic domain-like"/>
    <property type="match status" value="1"/>
</dbReference>
<evidence type="ECO:0000256" key="5">
    <source>
        <dbReference type="ARBA" id="ARBA00022984"/>
    </source>
</evidence>
<evidence type="ECO:0000313" key="11">
    <source>
        <dbReference type="Proteomes" id="UP000469159"/>
    </source>
</evidence>
<dbReference type="Pfam" id="PF03734">
    <property type="entry name" value="YkuD"/>
    <property type="match status" value="1"/>
</dbReference>
<organism evidence="10 11">
    <name type="scientific">Croceibacterium soli</name>
    <dbReference type="NCBI Taxonomy" id="1739690"/>
    <lineage>
        <taxon>Bacteria</taxon>
        <taxon>Pseudomonadati</taxon>
        <taxon>Pseudomonadota</taxon>
        <taxon>Alphaproteobacteria</taxon>
        <taxon>Sphingomonadales</taxon>
        <taxon>Erythrobacteraceae</taxon>
        <taxon>Croceibacterium</taxon>
    </lineage>
</organism>
<dbReference type="PROSITE" id="PS52029">
    <property type="entry name" value="LD_TPASE"/>
    <property type="match status" value="1"/>
</dbReference>
<feature type="signal peptide" evidence="8">
    <location>
        <begin position="1"/>
        <end position="27"/>
    </location>
</feature>
<dbReference type="InterPro" id="IPR005490">
    <property type="entry name" value="LD_TPept_cat_dom"/>
</dbReference>
<dbReference type="GO" id="GO:0071555">
    <property type="term" value="P:cell wall organization"/>
    <property type="evidence" value="ECO:0007669"/>
    <property type="project" value="UniProtKB-UniRule"/>
</dbReference>
<dbReference type="AlphaFoldDB" id="A0A6I4UY11"/>
<feature type="domain" description="L,D-TPase catalytic" evidence="9">
    <location>
        <begin position="226"/>
        <end position="402"/>
    </location>
</feature>
<protein>
    <submittedName>
        <fullName evidence="10">L,D-transpeptidase family protein</fullName>
    </submittedName>
</protein>
<evidence type="ECO:0000256" key="4">
    <source>
        <dbReference type="ARBA" id="ARBA00022960"/>
    </source>
</evidence>
<evidence type="ECO:0000313" key="10">
    <source>
        <dbReference type="EMBL" id="MXP42227.1"/>
    </source>
</evidence>
<reference evidence="10 11" key="1">
    <citation type="submission" date="2019-12" db="EMBL/GenBank/DDBJ databases">
        <title>Genomic-based taxomic classification of the family Erythrobacteraceae.</title>
        <authorList>
            <person name="Xu L."/>
        </authorList>
    </citation>
    <scope>NUCLEOTIDE SEQUENCE [LARGE SCALE GENOMIC DNA]</scope>
    <source>
        <strain evidence="10 11">MCCC 1K02066</strain>
    </source>
</reference>
<dbReference type="Pfam" id="PF20142">
    <property type="entry name" value="Scaffold"/>
    <property type="match status" value="1"/>
</dbReference>
<evidence type="ECO:0000256" key="2">
    <source>
        <dbReference type="ARBA" id="ARBA00005992"/>
    </source>
</evidence>
<dbReference type="UniPathway" id="UPA00219"/>
<evidence type="ECO:0000256" key="8">
    <source>
        <dbReference type="SAM" id="SignalP"/>
    </source>
</evidence>
<name>A0A6I4UY11_9SPHN</name>
<evidence type="ECO:0000256" key="6">
    <source>
        <dbReference type="ARBA" id="ARBA00023316"/>
    </source>
</evidence>
<evidence type="ECO:0000256" key="1">
    <source>
        <dbReference type="ARBA" id="ARBA00004752"/>
    </source>
</evidence>
<comment type="caution">
    <text evidence="10">The sequence shown here is derived from an EMBL/GenBank/DDBJ whole genome shotgun (WGS) entry which is preliminary data.</text>
</comment>
<accession>A0A6I4UY11</accession>
<dbReference type="CDD" id="cd16913">
    <property type="entry name" value="YkuD_like"/>
    <property type="match status" value="1"/>
</dbReference>
<dbReference type="GO" id="GO:0004180">
    <property type="term" value="F:carboxypeptidase activity"/>
    <property type="evidence" value="ECO:0007669"/>
    <property type="project" value="UniProtKB-ARBA"/>
</dbReference>
<keyword evidence="5 7" id="KW-0573">Peptidoglycan synthesis</keyword>
<gene>
    <name evidence="10" type="ORF">GRI75_11305</name>
</gene>
<feature type="active site" description="Proton donor/acceptor" evidence="7">
    <location>
        <position position="362"/>
    </location>
</feature>
<evidence type="ECO:0000256" key="3">
    <source>
        <dbReference type="ARBA" id="ARBA00022679"/>
    </source>
</evidence>
<dbReference type="InterPro" id="IPR052905">
    <property type="entry name" value="LD-transpeptidase_YkuD-like"/>
</dbReference>
<dbReference type="RefSeq" id="WP_160747083.1">
    <property type="nucleotide sequence ID" value="NZ_WTYK01000006.1"/>
</dbReference>
<dbReference type="OrthoDB" id="9778545at2"/>
<dbReference type="InterPro" id="IPR038063">
    <property type="entry name" value="Transpep_catalytic_dom"/>
</dbReference>
<proteinExistence type="inferred from homology"/>
<keyword evidence="11" id="KW-1185">Reference proteome</keyword>
<dbReference type="Proteomes" id="UP000469159">
    <property type="component" value="Unassembled WGS sequence"/>
</dbReference>
<keyword evidence="4 7" id="KW-0133">Cell shape</keyword>
<dbReference type="GO" id="GO:0009252">
    <property type="term" value="P:peptidoglycan biosynthetic process"/>
    <property type="evidence" value="ECO:0007669"/>
    <property type="project" value="UniProtKB-UniPathway"/>
</dbReference>
<feature type="chain" id="PRO_5026215476" evidence="8">
    <location>
        <begin position="28"/>
        <end position="451"/>
    </location>
</feature>
<dbReference type="GO" id="GO:0016740">
    <property type="term" value="F:transferase activity"/>
    <property type="evidence" value="ECO:0007669"/>
    <property type="project" value="UniProtKB-KW"/>
</dbReference>
<dbReference type="InterPro" id="IPR045380">
    <property type="entry name" value="LD_TPept_scaffold_dom"/>
</dbReference>
<keyword evidence="3" id="KW-0808">Transferase</keyword>
<keyword evidence="6 7" id="KW-0961">Cell wall biogenesis/degradation</keyword>
<dbReference type="GO" id="GO:0008360">
    <property type="term" value="P:regulation of cell shape"/>
    <property type="evidence" value="ECO:0007669"/>
    <property type="project" value="UniProtKB-UniRule"/>
</dbReference>
<dbReference type="EMBL" id="WTYK01000006">
    <property type="protein sequence ID" value="MXP42227.1"/>
    <property type="molecule type" value="Genomic_DNA"/>
</dbReference>
<dbReference type="PANTHER" id="PTHR41533:SF2">
    <property type="entry name" value="BLR7131 PROTEIN"/>
    <property type="match status" value="1"/>
</dbReference>
<evidence type="ECO:0000256" key="7">
    <source>
        <dbReference type="PROSITE-ProRule" id="PRU01373"/>
    </source>
</evidence>
<comment type="pathway">
    <text evidence="1 7">Cell wall biogenesis; peptidoglycan biosynthesis.</text>
</comment>
<dbReference type="Gene3D" id="2.40.440.10">
    <property type="entry name" value="L,D-transpeptidase catalytic domain-like"/>
    <property type="match status" value="1"/>
</dbReference>
<evidence type="ECO:0000259" key="9">
    <source>
        <dbReference type="PROSITE" id="PS52029"/>
    </source>
</evidence>
<keyword evidence="8" id="KW-0732">Signal</keyword>